<feature type="compositionally biased region" description="Low complexity" evidence="1">
    <location>
        <begin position="74"/>
        <end position="87"/>
    </location>
</feature>
<evidence type="ECO:0000256" key="1">
    <source>
        <dbReference type="SAM" id="MobiDB-lite"/>
    </source>
</evidence>
<evidence type="ECO:0000313" key="3">
    <source>
        <dbReference type="Proteomes" id="UP000640052"/>
    </source>
</evidence>
<accession>A0A919Q948</accession>
<organism evidence="2 3">
    <name type="scientific">Acrocarpospora phusangensis</name>
    <dbReference type="NCBI Taxonomy" id="1070424"/>
    <lineage>
        <taxon>Bacteria</taxon>
        <taxon>Bacillati</taxon>
        <taxon>Actinomycetota</taxon>
        <taxon>Actinomycetes</taxon>
        <taxon>Streptosporangiales</taxon>
        <taxon>Streptosporangiaceae</taxon>
        <taxon>Acrocarpospora</taxon>
    </lineage>
</organism>
<gene>
    <name evidence="2" type="ORF">Aph01nite_28010</name>
</gene>
<evidence type="ECO:0000313" key="2">
    <source>
        <dbReference type="EMBL" id="GIH24491.1"/>
    </source>
</evidence>
<dbReference type="AlphaFoldDB" id="A0A919Q948"/>
<reference evidence="2" key="1">
    <citation type="submission" date="2021-01" db="EMBL/GenBank/DDBJ databases">
        <title>Whole genome shotgun sequence of Acrocarpospora phusangensis NBRC 108782.</title>
        <authorList>
            <person name="Komaki H."/>
            <person name="Tamura T."/>
        </authorList>
    </citation>
    <scope>NUCLEOTIDE SEQUENCE</scope>
    <source>
        <strain evidence="2">NBRC 108782</strain>
    </source>
</reference>
<dbReference type="Proteomes" id="UP000640052">
    <property type="component" value="Unassembled WGS sequence"/>
</dbReference>
<feature type="region of interest" description="Disordered" evidence="1">
    <location>
        <begin position="141"/>
        <end position="185"/>
    </location>
</feature>
<protein>
    <submittedName>
        <fullName evidence="2">Uncharacterized protein</fullName>
    </submittedName>
</protein>
<dbReference type="EMBL" id="BOOA01000019">
    <property type="protein sequence ID" value="GIH24491.1"/>
    <property type="molecule type" value="Genomic_DNA"/>
</dbReference>
<feature type="compositionally biased region" description="Pro residues" evidence="1">
    <location>
        <begin position="154"/>
        <end position="185"/>
    </location>
</feature>
<keyword evidence="3" id="KW-1185">Reference proteome</keyword>
<comment type="caution">
    <text evidence="2">The sequence shown here is derived from an EMBL/GenBank/DDBJ whole genome shotgun (WGS) entry which is preliminary data.</text>
</comment>
<proteinExistence type="predicted"/>
<sequence>MVSDRLSFVVESIFARGTRRSVSTGSSIPHTSAFAPALAAAEAVADGAALPEDDAATGACSSDRVFMNTNVPPATSSTTTSASTGTTQPARFRGGPCHPPPGCVVPGQGPLPDPCPPIWYGMLSCPDGCQGPPTGGACAPPDHCPAASGEDGPPQFPGVPPCGDPPDCAPGACGPPPGQAPGGLP</sequence>
<feature type="region of interest" description="Disordered" evidence="1">
    <location>
        <begin position="67"/>
        <end position="95"/>
    </location>
</feature>
<name>A0A919Q948_9ACTN</name>